<dbReference type="PANTHER" id="PTHR43420:SF44">
    <property type="entry name" value="ACETYLTRANSFERASE YPEA"/>
    <property type="match status" value="1"/>
</dbReference>
<dbReference type="Proteomes" id="UP000574133">
    <property type="component" value="Unassembled WGS sequence"/>
</dbReference>
<keyword evidence="5" id="KW-1185">Reference proteome</keyword>
<evidence type="ECO:0000313" key="5">
    <source>
        <dbReference type="Proteomes" id="UP000574133"/>
    </source>
</evidence>
<dbReference type="SUPFAM" id="SSF55729">
    <property type="entry name" value="Acyl-CoA N-acyltransferases (Nat)"/>
    <property type="match status" value="2"/>
</dbReference>
<dbReference type="Pfam" id="PF00583">
    <property type="entry name" value="Acetyltransf_1"/>
    <property type="match status" value="1"/>
</dbReference>
<dbReference type="PANTHER" id="PTHR43420">
    <property type="entry name" value="ACETYLTRANSFERASE"/>
    <property type="match status" value="1"/>
</dbReference>
<evidence type="ECO:0000313" key="4">
    <source>
        <dbReference type="EMBL" id="MBB6679112.1"/>
    </source>
</evidence>
<accession>A0A841TDK3</accession>
<evidence type="ECO:0000256" key="2">
    <source>
        <dbReference type="ARBA" id="ARBA00023315"/>
    </source>
</evidence>
<keyword evidence="1 4" id="KW-0808">Transferase</keyword>
<feature type="domain" description="N-acetyltransferase" evidence="3">
    <location>
        <begin position="2"/>
        <end position="153"/>
    </location>
</feature>
<dbReference type="Gene3D" id="3.40.630.30">
    <property type="match status" value="2"/>
</dbReference>
<sequence length="285" mass="32100">MITYSACTDVTMRQIYDAFQSGFADYPVQFNMDMDTFAARFFGPEGNELDRSFIALGPDGPVGLILGGVRRFDGLKTMRCGTLCIAPDYRGLGVSQRLFELHKQAARDAGCDQLFLEVLKENNRAIRFYEKQGYQIQETLEYYNGLTASLPTEEPLHSYAVEEISHNELAAFRDSLPNSHINWQSDPPFYAASDREALLAVYSEDRQTIAMVAMSASGKTNFLWVDPAQRGQGLGRWMLQQAAAKHQAEKLNVCLPVSAALDGYFRKLGFEKQPVEQYEMNMPLQ</sequence>
<dbReference type="CDD" id="cd04301">
    <property type="entry name" value="NAT_SF"/>
    <property type="match status" value="2"/>
</dbReference>
<name>A0A841TDK3_9BACL</name>
<dbReference type="InterPro" id="IPR000182">
    <property type="entry name" value="GNAT_dom"/>
</dbReference>
<proteinExistence type="predicted"/>
<organism evidence="4 5">
    <name type="scientific">Cohnella lubricantis</name>
    <dbReference type="NCBI Taxonomy" id="2163172"/>
    <lineage>
        <taxon>Bacteria</taxon>
        <taxon>Bacillati</taxon>
        <taxon>Bacillota</taxon>
        <taxon>Bacilli</taxon>
        <taxon>Bacillales</taxon>
        <taxon>Paenibacillaceae</taxon>
        <taxon>Cohnella</taxon>
    </lineage>
</organism>
<dbReference type="Pfam" id="PF13508">
    <property type="entry name" value="Acetyltransf_7"/>
    <property type="match status" value="1"/>
</dbReference>
<dbReference type="InterPro" id="IPR050680">
    <property type="entry name" value="YpeA/RimI_acetyltransf"/>
</dbReference>
<evidence type="ECO:0000256" key="1">
    <source>
        <dbReference type="ARBA" id="ARBA00022679"/>
    </source>
</evidence>
<evidence type="ECO:0000259" key="3">
    <source>
        <dbReference type="PROSITE" id="PS51186"/>
    </source>
</evidence>
<keyword evidence="2" id="KW-0012">Acyltransferase</keyword>
<comment type="caution">
    <text evidence="4">The sequence shown here is derived from an EMBL/GenBank/DDBJ whole genome shotgun (WGS) entry which is preliminary data.</text>
</comment>
<gene>
    <name evidence="4" type="ORF">H4Q31_17620</name>
</gene>
<dbReference type="AlphaFoldDB" id="A0A841TDK3"/>
<protein>
    <submittedName>
        <fullName evidence="4">GNAT family N-acetyltransferase</fullName>
    </submittedName>
</protein>
<dbReference type="PROSITE" id="PS51186">
    <property type="entry name" value="GNAT"/>
    <property type="match status" value="2"/>
</dbReference>
<dbReference type="GO" id="GO:0016747">
    <property type="term" value="F:acyltransferase activity, transferring groups other than amino-acyl groups"/>
    <property type="evidence" value="ECO:0007669"/>
    <property type="project" value="InterPro"/>
</dbReference>
<reference evidence="4 5" key="1">
    <citation type="submission" date="2020-08" db="EMBL/GenBank/DDBJ databases">
        <title>Cohnella phylogeny.</title>
        <authorList>
            <person name="Dunlap C."/>
        </authorList>
    </citation>
    <scope>NUCLEOTIDE SEQUENCE [LARGE SCALE GENOMIC DNA]</scope>
    <source>
        <strain evidence="4 5">DSM 103658</strain>
    </source>
</reference>
<dbReference type="EMBL" id="JACJVN010000070">
    <property type="protein sequence ID" value="MBB6679112.1"/>
    <property type="molecule type" value="Genomic_DNA"/>
</dbReference>
<dbReference type="InterPro" id="IPR016181">
    <property type="entry name" value="Acyl_CoA_acyltransferase"/>
</dbReference>
<feature type="domain" description="N-acetyltransferase" evidence="3">
    <location>
        <begin position="151"/>
        <end position="285"/>
    </location>
</feature>
<dbReference type="RefSeq" id="WP_185180377.1">
    <property type="nucleotide sequence ID" value="NZ_CBCSEP010000036.1"/>
</dbReference>